<dbReference type="AlphaFoldDB" id="A0A0D3E9S4"/>
<dbReference type="HOGENOM" id="CLU_2761319_0_0_1"/>
<reference evidence="1" key="2">
    <citation type="submission" date="2015-03" db="UniProtKB">
        <authorList>
            <consortium name="EnsemblPlants"/>
        </authorList>
    </citation>
    <scope>IDENTIFICATION</scope>
</reference>
<name>A0A0D3E9S4_BRAOL</name>
<keyword evidence="2" id="KW-1185">Reference proteome</keyword>
<protein>
    <submittedName>
        <fullName evidence="1">Uncharacterized protein</fullName>
    </submittedName>
</protein>
<dbReference type="Gramene" id="Bo9g097220.1">
    <property type="protein sequence ID" value="Bo9g097220.1"/>
    <property type="gene ID" value="Bo9g097220"/>
</dbReference>
<evidence type="ECO:0000313" key="2">
    <source>
        <dbReference type="Proteomes" id="UP000032141"/>
    </source>
</evidence>
<accession>A0A0D3E9S4</accession>
<organism evidence="1 2">
    <name type="scientific">Brassica oleracea var. oleracea</name>
    <dbReference type="NCBI Taxonomy" id="109376"/>
    <lineage>
        <taxon>Eukaryota</taxon>
        <taxon>Viridiplantae</taxon>
        <taxon>Streptophyta</taxon>
        <taxon>Embryophyta</taxon>
        <taxon>Tracheophyta</taxon>
        <taxon>Spermatophyta</taxon>
        <taxon>Magnoliopsida</taxon>
        <taxon>eudicotyledons</taxon>
        <taxon>Gunneridae</taxon>
        <taxon>Pentapetalae</taxon>
        <taxon>rosids</taxon>
        <taxon>malvids</taxon>
        <taxon>Brassicales</taxon>
        <taxon>Brassicaceae</taxon>
        <taxon>Brassiceae</taxon>
        <taxon>Brassica</taxon>
    </lineage>
</organism>
<dbReference type="EnsemblPlants" id="Bo9g097220.1">
    <property type="protein sequence ID" value="Bo9g097220.1"/>
    <property type="gene ID" value="Bo9g097220"/>
</dbReference>
<proteinExistence type="predicted"/>
<dbReference type="Proteomes" id="UP000032141">
    <property type="component" value="Chromosome C9"/>
</dbReference>
<reference evidence="1 2" key="1">
    <citation type="journal article" date="2014" name="Genome Biol.">
        <title>Transcriptome and methylome profiling reveals relics of genome dominance in the mesopolyploid Brassica oleracea.</title>
        <authorList>
            <person name="Parkin I.A."/>
            <person name="Koh C."/>
            <person name="Tang H."/>
            <person name="Robinson S.J."/>
            <person name="Kagale S."/>
            <person name="Clarke W.E."/>
            <person name="Town C.D."/>
            <person name="Nixon J."/>
            <person name="Krishnakumar V."/>
            <person name="Bidwell S.L."/>
            <person name="Denoeud F."/>
            <person name="Belcram H."/>
            <person name="Links M.G."/>
            <person name="Just J."/>
            <person name="Clarke C."/>
            <person name="Bender T."/>
            <person name="Huebert T."/>
            <person name="Mason A.S."/>
            <person name="Pires J.C."/>
            <person name="Barker G."/>
            <person name="Moore J."/>
            <person name="Walley P.G."/>
            <person name="Manoli S."/>
            <person name="Batley J."/>
            <person name="Edwards D."/>
            <person name="Nelson M.N."/>
            <person name="Wang X."/>
            <person name="Paterson A.H."/>
            <person name="King G."/>
            <person name="Bancroft I."/>
            <person name="Chalhoub B."/>
            <person name="Sharpe A.G."/>
        </authorList>
    </citation>
    <scope>NUCLEOTIDE SEQUENCE</scope>
    <source>
        <strain evidence="1 2">cv. TO1000</strain>
    </source>
</reference>
<evidence type="ECO:0000313" key="1">
    <source>
        <dbReference type="EnsemblPlants" id="Bo9g097220.1"/>
    </source>
</evidence>
<sequence length="70" mass="8607">MFFCLLFMLFCLWLVYNLLFYTLKNMIFLFLMFFCVSCSAAERQKMLEDMERDFKDSQHTLPTCSRYKRS</sequence>